<sequence length="72" mass="7684">MSTPQESTRVLTVYYTCQNGALRPLIRLQGKWLQELGFLTGAKIEVQGSKGSLLIRSVAAAGQLPGRPGGGR</sequence>
<comment type="caution">
    <text evidence="2">The sequence shown here is derived from an EMBL/GenBank/DDBJ whole genome shotgun (WGS) entry which is preliminary data.</text>
</comment>
<evidence type="ECO:0000313" key="3">
    <source>
        <dbReference type="Proteomes" id="UP000245702"/>
    </source>
</evidence>
<dbReference type="EMBL" id="FCOW01000043">
    <property type="protein sequence ID" value="CVK21679.1"/>
    <property type="molecule type" value="Genomic_DNA"/>
</dbReference>
<name>A0ABM9W945_9FIRM</name>
<organism evidence="2 3">
    <name type="scientific">Sporomusa sphaeroides DSM 2875</name>
    <dbReference type="NCBI Taxonomy" id="1337886"/>
    <lineage>
        <taxon>Bacteria</taxon>
        <taxon>Bacillati</taxon>
        <taxon>Bacillota</taxon>
        <taxon>Negativicutes</taxon>
        <taxon>Selenomonadales</taxon>
        <taxon>Sporomusaceae</taxon>
        <taxon>Sporomusa</taxon>
    </lineage>
</organism>
<reference evidence="2 3" key="1">
    <citation type="submission" date="2016-01" db="EMBL/GenBank/DDBJ databases">
        <authorList>
            <person name="Brown R."/>
        </authorList>
    </citation>
    <scope>NUCLEOTIDE SEQUENCE [LARGE SCALE GENOMIC DNA]</scope>
    <source>
        <strain evidence="2">Sporomusa sphaeroides DSM 2875</strain>
    </source>
</reference>
<evidence type="ECO:0000313" key="2">
    <source>
        <dbReference type="EMBL" id="CVK21679.1"/>
    </source>
</evidence>
<keyword evidence="3" id="KW-1185">Reference proteome</keyword>
<dbReference type="Proteomes" id="UP000245702">
    <property type="component" value="Unassembled WGS sequence"/>
</dbReference>
<feature type="domain" description="Toxin SymE-like" evidence="1">
    <location>
        <begin position="9"/>
        <end position="56"/>
    </location>
</feature>
<evidence type="ECO:0000259" key="1">
    <source>
        <dbReference type="Pfam" id="PF08845"/>
    </source>
</evidence>
<dbReference type="InterPro" id="IPR014944">
    <property type="entry name" value="Toxin_SymE-like"/>
</dbReference>
<dbReference type="Pfam" id="PF08845">
    <property type="entry name" value="SymE_toxin"/>
    <property type="match status" value="1"/>
</dbReference>
<gene>
    <name evidence="2" type="ORF">SSPH_04374</name>
</gene>
<protein>
    <recommendedName>
        <fullName evidence="1">Toxin SymE-like domain-containing protein</fullName>
    </recommendedName>
</protein>
<proteinExistence type="predicted"/>
<accession>A0ABM9W945</accession>
<dbReference type="RefSeq" id="WP_198931062.1">
    <property type="nucleotide sequence ID" value="NZ_CP146991.1"/>
</dbReference>